<organism evidence="2 3">
    <name type="scientific">Durusdinium trenchii</name>
    <dbReference type="NCBI Taxonomy" id="1381693"/>
    <lineage>
        <taxon>Eukaryota</taxon>
        <taxon>Sar</taxon>
        <taxon>Alveolata</taxon>
        <taxon>Dinophyceae</taxon>
        <taxon>Suessiales</taxon>
        <taxon>Symbiodiniaceae</taxon>
        <taxon>Durusdinium</taxon>
    </lineage>
</organism>
<sequence>MDQTCTHFGLPSRVRWLHGVAKVLTSDLKAMPGMEEEALTVAGEEVIDGKGGLKKPGRVPSSQSSRSKQIRPKDSRSAAKASGEGRVPSSQSSRSKQIRPKDLRSAAKASGEGLVEGLVVKKGNIKKKVEKTSQSRTKRPSEVKVPKKGSERKKGPKVLLQKIATSGCLQKAMTENRPLLRPH</sequence>
<accession>A0ABP0KDF3</accession>
<keyword evidence="3" id="KW-1185">Reference proteome</keyword>
<reference evidence="2 3" key="1">
    <citation type="submission" date="2024-02" db="EMBL/GenBank/DDBJ databases">
        <authorList>
            <person name="Chen Y."/>
            <person name="Shah S."/>
            <person name="Dougan E. K."/>
            <person name="Thang M."/>
            <person name="Chan C."/>
        </authorList>
    </citation>
    <scope>NUCLEOTIDE SEQUENCE [LARGE SCALE GENOMIC DNA]</scope>
</reference>
<dbReference type="EMBL" id="CAXAMN010008191">
    <property type="protein sequence ID" value="CAK9024273.1"/>
    <property type="molecule type" value="Genomic_DNA"/>
</dbReference>
<dbReference type="Proteomes" id="UP001642484">
    <property type="component" value="Unassembled WGS sequence"/>
</dbReference>
<evidence type="ECO:0000313" key="2">
    <source>
        <dbReference type="EMBL" id="CAK9024273.1"/>
    </source>
</evidence>
<proteinExistence type="predicted"/>
<feature type="compositionally biased region" description="Basic and acidic residues" evidence="1">
    <location>
        <begin position="139"/>
        <end position="153"/>
    </location>
</feature>
<protein>
    <submittedName>
        <fullName evidence="2">Uncharacterized protein</fullName>
    </submittedName>
</protein>
<name>A0ABP0KDF3_9DINO</name>
<gene>
    <name evidence="2" type="ORF">CCMP2556_LOCUS15560</name>
</gene>
<evidence type="ECO:0000313" key="3">
    <source>
        <dbReference type="Proteomes" id="UP001642484"/>
    </source>
</evidence>
<feature type="region of interest" description="Disordered" evidence="1">
    <location>
        <begin position="45"/>
        <end position="155"/>
    </location>
</feature>
<comment type="caution">
    <text evidence="2">The sequence shown here is derived from an EMBL/GenBank/DDBJ whole genome shotgun (WGS) entry which is preliminary data.</text>
</comment>
<evidence type="ECO:0000256" key="1">
    <source>
        <dbReference type="SAM" id="MobiDB-lite"/>
    </source>
</evidence>